<sequence>MEVFGFAITGLSIVLAYLAWTNGKWMKATMGQQTQMLDKQTEMIGKLAEMVEGLKDVIVEEAKLTREEIKTFVAQMEKNADQRHREIVELIRGS</sequence>
<protein>
    <submittedName>
        <fullName evidence="1">Uncharacterized protein</fullName>
    </submittedName>
</protein>
<proteinExistence type="predicted"/>
<organism evidence="1 2">
    <name type="scientific">candidate division WOR-3 bacterium</name>
    <dbReference type="NCBI Taxonomy" id="2052148"/>
    <lineage>
        <taxon>Bacteria</taxon>
        <taxon>Bacteria division WOR-3</taxon>
    </lineage>
</organism>
<name>A0A660SMG9_UNCW3</name>
<dbReference type="Proteomes" id="UP000268469">
    <property type="component" value="Unassembled WGS sequence"/>
</dbReference>
<dbReference type="AlphaFoldDB" id="A0A660SMG9"/>
<reference evidence="1 2" key="1">
    <citation type="submission" date="2018-06" db="EMBL/GenBank/DDBJ databases">
        <title>Extensive metabolic versatility and redundancy in microbially diverse, dynamic hydrothermal sediments.</title>
        <authorList>
            <person name="Dombrowski N."/>
            <person name="Teske A."/>
            <person name="Baker B.J."/>
        </authorList>
    </citation>
    <scope>NUCLEOTIDE SEQUENCE [LARGE SCALE GENOMIC DNA]</scope>
    <source>
        <strain evidence="1">B36_G15</strain>
    </source>
</reference>
<comment type="caution">
    <text evidence="1">The sequence shown here is derived from an EMBL/GenBank/DDBJ whole genome shotgun (WGS) entry which is preliminary data.</text>
</comment>
<evidence type="ECO:0000313" key="2">
    <source>
        <dbReference type="Proteomes" id="UP000268469"/>
    </source>
</evidence>
<gene>
    <name evidence="1" type="ORF">DRP53_02470</name>
</gene>
<evidence type="ECO:0000313" key="1">
    <source>
        <dbReference type="EMBL" id="RKX71160.1"/>
    </source>
</evidence>
<accession>A0A660SMG9</accession>
<dbReference type="EMBL" id="QNBE01000015">
    <property type="protein sequence ID" value="RKX71160.1"/>
    <property type="molecule type" value="Genomic_DNA"/>
</dbReference>